<dbReference type="GO" id="GO:0097546">
    <property type="term" value="C:ciliary base"/>
    <property type="evidence" value="ECO:0007669"/>
    <property type="project" value="TreeGrafter"/>
</dbReference>
<accession>A0A5B8MTY5</accession>
<evidence type="ECO:0000256" key="3">
    <source>
        <dbReference type="ARBA" id="ARBA00007460"/>
    </source>
</evidence>
<dbReference type="GO" id="GO:0005930">
    <property type="term" value="C:axoneme"/>
    <property type="evidence" value="ECO:0007669"/>
    <property type="project" value="TreeGrafter"/>
</dbReference>
<keyword evidence="6" id="KW-0175">Coiled coil</keyword>
<dbReference type="AlphaFoldDB" id="A0A5B8MTY5"/>
<evidence type="ECO:0000313" key="12">
    <source>
        <dbReference type="Proteomes" id="UP000316726"/>
    </source>
</evidence>
<dbReference type="OrthoDB" id="272687at2759"/>
<keyword evidence="7" id="KW-0969">Cilium</keyword>
<dbReference type="InterPro" id="IPR023379">
    <property type="entry name" value="BART_dom"/>
</dbReference>
<name>A0A5B8MTY5_9CHLO</name>
<dbReference type="PANTHER" id="PTHR21532">
    <property type="entry name" value="PHOSPHODIESTERASE HL"/>
    <property type="match status" value="1"/>
</dbReference>
<evidence type="ECO:0000256" key="1">
    <source>
        <dbReference type="ARBA" id="ARBA00004138"/>
    </source>
</evidence>
<evidence type="ECO:0000256" key="9">
    <source>
        <dbReference type="ARBA" id="ARBA00031593"/>
    </source>
</evidence>
<keyword evidence="8" id="KW-0966">Cell projection</keyword>
<dbReference type="InterPro" id="IPR042541">
    <property type="entry name" value="BART_sf"/>
</dbReference>
<dbReference type="InterPro" id="IPR038888">
    <property type="entry name" value="CFAP36"/>
</dbReference>
<dbReference type="Pfam" id="PF11527">
    <property type="entry name" value="ARL2_Bind_BART"/>
    <property type="match status" value="1"/>
</dbReference>
<dbReference type="EMBL" id="CP031044">
    <property type="protein sequence ID" value="QDZ23776.1"/>
    <property type="molecule type" value="Genomic_DNA"/>
</dbReference>
<dbReference type="STRING" id="1764295.A0A5B8MTY5"/>
<evidence type="ECO:0000259" key="10">
    <source>
        <dbReference type="Pfam" id="PF11527"/>
    </source>
</evidence>
<dbReference type="PANTHER" id="PTHR21532:SF0">
    <property type="entry name" value="CILIA- AND FLAGELLA-ASSOCIATED PROTEIN 36"/>
    <property type="match status" value="1"/>
</dbReference>
<proteinExistence type="inferred from homology"/>
<dbReference type="Proteomes" id="UP000316726">
    <property type="component" value="Chromosome 11"/>
</dbReference>
<evidence type="ECO:0000256" key="8">
    <source>
        <dbReference type="ARBA" id="ARBA00023273"/>
    </source>
</evidence>
<evidence type="ECO:0000256" key="7">
    <source>
        <dbReference type="ARBA" id="ARBA00023069"/>
    </source>
</evidence>
<protein>
    <recommendedName>
        <fullName evidence="4">Cilia- and flagella-associated protein 36</fullName>
    </recommendedName>
    <alternativeName>
        <fullName evidence="9">Coiled-coil domain-containing protein 104</fullName>
    </alternativeName>
</protein>
<evidence type="ECO:0000313" key="11">
    <source>
        <dbReference type="EMBL" id="QDZ23776.1"/>
    </source>
</evidence>
<sequence length="117" mass="13342">MSGTIIEDVAEFLFEDEAFGNSLETFAKENCGVFTDSDEHKLEYTELYQKYQGLFEEKLESFLSTKNYTSDQFMQACQEAAEKGDEEDMNGAFLNFLLALVDYTTFVQMMKEAAGVE</sequence>
<organism evidence="11 12">
    <name type="scientific">Chloropicon primus</name>
    <dbReference type="NCBI Taxonomy" id="1764295"/>
    <lineage>
        <taxon>Eukaryota</taxon>
        <taxon>Viridiplantae</taxon>
        <taxon>Chlorophyta</taxon>
        <taxon>Chloropicophyceae</taxon>
        <taxon>Chloropicales</taxon>
        <taxon>Chloropicaceae</taxon>
        <taxon>Chloropicon</taxon>
    </lineage>
</organism>
<evidence type="ECO:0000256" key="5">
    <source>
        <dbReference type="ARBA" id="ARBA00022490"/>
    </source>
</evidence>
<reference evidence="11 12" key="1">
    <citation type="submission" date="2018-07" db="EMBL/GenBank/DDBJ databases">
        <title>The complete nuclear genome of the prasinophyte Chloropicon primus (CCMP1205).</title>
        <authorList>
            <person name="Pombert J.-F."/>
            <person name="Otis C."/>
            <person name="Turmel M."/>
            <person name="Lemieux C."/>
        </authorList>
    </citation>
    <scope>NUCLEOTIDE SEQUENCE [LARGE SCALE GENOMIC DNA]</scope>
    <source>
        <strain evidence="11 12">CCMP1205</strain>
    </source>
</reference>
<evidence type="ECO:0000256" key="6">
    <source>
        <dbReference type="ARBA" id="ARBA00023054"/>
    </source>
</evidence>
<evidence type="ECO:0000256" key="2">
    <source>
        <dbReference type="ARBA" id="ARBA00004496"/>
    </source>
</evidence>
<comment type="subcellular location">
    <subcellularLocation>
        <location evidence="1">Cell projection</location>
        <location evidence="1">Cilium</location>
    </subcellularLocation>
    <subcellularLocation>
        <location evidence="2">Cytoplasm</location>
    </subcellularLocation>
</comment>
<evidence type="ECO:0000256" key="4">
    <source>
        <dbReference type="ARBA" id="ARBA00021815"/>
    </source>
</evidence>
<comment type="similarity">
    <text evidence="3">Belongs to the CFAP36 family.</text>
</comment>
<feature type="domain" description="BART" evidence="10">
    <location>
        <begin position="3"/>
        <end position="112"/>
    </location>
</feature>
<keyword evidence="12" id="KW-1185">Reference proteome</keyword>
<keyword evidence="5" id="KW-0963">Cytoplasm</keyword>
<dbReference type="Gene3D" id="1.20.1520.10">
    <property type="entry name" value="ADP-ribosylation factor-like 2-binding protein, domain"/>
    <property type="match status" value="1"/>
</dbReference>
<gene>
    <name evidence="11" type="ORF">A3770_11p62940</name>
</gene>